<evidence type="ECO:0000313" key="2">
    <source>
        <dbReference type="EMBL" id="RDU72367.1"/>
    </source>
</evidence>
<evidence type="ECO:0000256" key="1">
    <source>
        <dbReference type="SAM" id="Phobius"/>
    </source>
</evidence>
<name>A0A3D8J4D5_9HELI</name>
<dbReference type="Proteomes" id="UP000256695">
    <property type="component" value="Unassembled WGS sequence"/>
</dbReference>
<protein>
    <submittedName>
        <fullName evidence="2">Uncharacterized protein</fullName>
    </submittedName>
</protein>
<comment type="caution">
    <text evidence="2">The sequence shown here is derived from an EMBL/GenBank/DDBJ whole genome shotgun (WGS) entry which is preliminary data.</text>
</comment>
<dbReference type="RefSeq" id="WP_115579550.1">
    <property type="nucleotide sequence ID" value="NZ_NXLX01000021.1"/>
</dbReference>
<gene>
    <name evidence="2" type="ORF">CQA57_07120</name>
</gene>
<proteinExistence type="predicted"/>
<reference evidence="2 3" key="1">
    <citation type="submission" date="2018-04" db="EMBL/GenBank/DDBJ databases">
        <title>Novel Campyloabacter and Helicobacter Species and Strains.</title>
        <authorList>
            <person name="Mannion A.J."/>
            <person name="Shen Z."/>
            <person name="Fox J.G."/>
        </authorList>
    </citation>
    <scope>NUCLEOTIDE SEQUENCE [LARGE SCALE GENOMIC DNA]</scope>
    <source>
        <strain evidence="2 3">MIT 04-9362</strain>
    </source>
</reference>
<keyword evidence="1" id="KW-1133">Transmembrane helix</keyword>
<keyword evidence="1" id="KW-0812">Transmembrane</keyword>
<evidence type="ECO:0000313" key="3">
    <source>
        <dbReference type="Proteomes" id="UP000256695"/>
    </source>
</evidence>
<keyword evidence="3" id="KW-1185">Reference proteome</keyword>
<organism evidence="2 3">
    <name type="scientific">Helicobacter anseris</name>
    <dbReference type="NCBI Taxonomy" id="375926"/>
    <lineage>
        <taxon>Bacteria</taxon>
        <taxon>Pseudomonadati</taxon>
        <taxon>Campylobacterota</taxon>
        <taxon>Epsilonproteobacteria</taxon>
        <taxon>Campylobacterales</taxon>
        <taxon>Helicobacteraceae</taxon>
        <taxon>Helicobacter</taxon>
    </lineage>
</organism>
<sequence length="93" mass="10565">MIIFITVILAIVFFTAYVKAEKIVKDDQNNGLLEMPRKKRLRFFKIVMLTLSIALVILAVLGIAAKNREDARANLLDENSKIAPAIERKMTFD</sequence>
<feature type="transmembrane region" description="Helical" evidence="1">
    <location>
        <begin position="44"/>
        <end position="65"/>
    </location>
</feature>
<accession>A0A3D8J4D5</accession>
<keyword evidence="1" id="KW-0472">Membrane</keyword>
<dbReference type="AlphaFoldDB" id="A0A3D8J4D5"/>
<dbReference type="EMBL" id="NXLX01000021">
    <property type="protein sequence ID" value="RDU72367.1"/>
    <property type="molecule type" value="Genomic_DNA"/>
</dbReference>